<dbReference type="InterPro" id="IPR024706">
    <property type="entry name" value="Peroxiredoxin_AhpC-typ"/>
</dbReference>
<reference evidence="4 5" key="1">
    <citation type="journal article" date="2017" name="Gigascience">
        <title>Draft genome of the honey bee ectoparasitic mite, Tropilaelaps mercedesae, is shaped by the parasitic life history.</title>
        <authorList>
            <person name="Dong X."/>
            <person name="Armstrong S.D."/>
            <person name="Xia D."/>
            <person name="Makepeace B.L."/>
            <person name="Darby A.C."/>
            <person name="Kadowaki T."/>
        </authorList>
    </citation>
    <scope>NUCLEOTIDE SEQUENCE [LARGE SCALE GENOMIC DNA]</scope>
    <source>
        <strain evidence="4">Wuxi-XJTLU</strain>
    </source>
</reference>
<feature type="domain" description="Thioredoxin" evidence="3">
    <location>
        <begin position="1"/>
        <end position="157"/>
    </location>
</feature>
<keyword evidence="2" id="KW-0676">Redox-active center</keyword>
<gene>
    <name evidence="4" type="ORF">BIW11_11954</name>
</gene>
<dbReference type="InParanoid" id="A0A1V9X8T9"/>
<evidence type="ECO:0000256" key="2">
    <source>
        <dbReference type="PIRNR" id="PIRNR000239"/>
    </source>
</evidence>
<dbReference type="InterPro" id="IPR036249">
    <property type="entry name" value="Thioredoxin-like_sf"/>
</dbReference>
<dbReference type="SUPFAM" id="SSF52833">
    <property type="entry name" value="Thioredoxin-like"/>
    <property type="match status" value="1"/>
</dbReference>
<evidence type="ECO:0000259" key="3">
    <source>
        <dbReference type="PROSITE" id="PS51352"/>
    </source>
</evidence>
<name>A0A1V9X8T9_9ACAR</name>
<keyword evidence="2" id="KW-0049">Antioxidant</keyword>
<dbReference type="Gene3D" id="3.40.30.10">
    <property type="entry name" value="Glutaredoxin"/>
    <property type="match status" value="1"/>
</dbReference>
<organism evidence="4 5">
    <name type="scientific">Tropilaelaps mercedesae</name>
    <dbReference type="NCBI Taxonomy" id="418985"/>
    <lineage>
        <taxon>Eukaryota</taxon>
        <taxon>Metazoa</taxon>
        <taxon>Ecdysozoa</taxon>
        <taxon>Arthropoda</taxon>
        <taxon>Chelicerata</taxon>
        <taxon>Arachnida</taxon>
        <taxon>Acari</taxon>
        <taxon>Parasitiformes</taxon>
        <taxon>Mesostigmata</taxon>
        <taxon>Gamasina</taxon>
        <taxon>Dermanyssoidea</taxon>
        <taxon>Laelapidae</taxon>
        <taxon>Tropilaelaps</taxon>
    </lineage>
</organism>
<dbReference type="Pfam" id="PF00578">
    <property type="entry name" value="AhpC-TSA"/>
    <property type="match status" value="1"/>
</dbReference>
<dbReference type="OrthoDB" id="2996783at2759"/>
<dbReference type="PIRSF" id="PIRSF000239">
    <property type="entry name" value="AHPC"/>
    <property type="match status" value="1"/>
</dbReference>
<dbReference type="STRING" id="418985.A0A1V9X8T9"/>
<sequence>MNLGDPFPNWCLTEVGGKNVCLHDYLHNRWTIVLTMNASHPVSSSEMASLWRLQGEFSSRKVALLVIVAASTDSLKQWLKDVQVVSDCSGEFHSFPILADGYGQMHRHHGIGDACRDVPHCAYVLGGQNTLQLSLTYPPSTGRNFSELLRSVLALIVTTEQRVATPVDWNFQSPCLILPELTEEEVATEFPGGIARRQMPSGRDYMRYSVDSIKVPNGH</sequence>
<comment type="caution">
    <text evidence="4">The sequence shown here is derived from an EMBL/GenBank/DDBJ whole genome shotgun (WGS) entry which is preliminary data.</text>
</comment>
<comment type="similarity">
    <text evidence="2">Belongs to the peroxiredoxin family.</text>
</comment>
<evidence type="ECO:0000313" key="4">
    <source>
        <dbReference type="EMBL" id="OQR69940.1"/>
    </source>
</evidence>
<dbReference type="PROSITE" id="PS51352">
    <property type="entry name" value="THIOREDOXIN_2"/>
    <property type="match status" value="1"/>
</dbReference>
<dbReference type="Gene3D" id="3.30.1020.10">
    <property type="entry name" value="Antioxidant, Horf6, Chain A, domain2"/>
    <property type="match status" value="1"/>
</dbReference>
<dbReference type="GO" id="GO:0004601">
    <property type="term" value="F:peroxidase activity"/>
    <property type="evidence" value="ECO:0007669"/>
    <property type="project" value="UniProtKB-UniRule"/>
</dbReference>
<keyword evidence="5" id="KW-1185">Reference proteome</keyword>
<evidence type="ECO:0000256" key="1">
    <source>
        <dbReference type="ARBA" id="ARBA00023002"/>
    </source>
</evidence>
<dbReference type="InterPro" id="IPR000866">
    <property type="entry name" value="AhpC/TSA"/>
</dbReference>
<proteinExistence type="inferred from homology"/>
<accession>A0A1V9X8T9</accession>
<comment type="function">
    <text evidence="2">Thiol-specific peroxidase that catalyzes the reduction of hydrogen peroxide and organic hydroperoxides to water and alcohols, respectively.</text>
</comment>
<dbReference type="EMBL" id="MNPL01019339">
    <property type="protein sequence ID" value="OQR69940.1"/>
    <property type="molecule type" value="Genomic_DNA"/>
</dbReference>
<keyword evidence="2 4" id="KW-0575">Peroxidase</keyword>
<dbReference type="AlphaFoldDB" id="A0A1V9X8T9"/>
<keyword evidence="1 2" id="KW-0560">Oxidoreductase</keyword>
<dbReference type="Proteomes" id="UP000192247">
    <property type="component" value="Unassembled WGS sequence"/>
</dbReference>
<evidence type="ECO:0000313" key="5">
    <source>
        <dbReference type="Proteomes" id="UP000192247"/>
    </source>
</evidence>
<dbReference type="InterPro" id="IPR013766">
    <property type="entry name" value="Thioredoxin_domain"/>
</dbReference>
<protein>
    <submittedName>
        <fullName evidence="4">Glutathione peroxidase-like</fullName>
    </submittedName>
</protein>